<gene>
    <name evidence="1" type="ORF">C4D60_Mb06t10290</name>
</gene>
<dbReference type="EMBL" id="PYDT01000009">
    <property type="protein sequence ID" value="THU49508.1"/>
    <property type="molecule type" value="Genomic_DNA"/>
</dbReference>
<comment type="caution">
    <text evidence="1">The sequence shown here is derived from an EMBL/GenBank/DDBJ whole genome shotgun (WGS) entry which is preliminary data.</text>
</comment>
<evidence type="ECO:0000313" key="1">
    <source>
        <dbReference type="EMBL" id="THU49508.1"/>
    </source>
</evidence>
<name>A0A4S8IM06_MUSBA</name>
<keyword evidence="2" id="KW-1185">Reference proteome</keyword>
<proteinExistence type="predicted"/>
<dbReference type="Proteomes" id="UP000317650">
    <property type="component" value="Chromosome 6"/>
</dbReference>
<reference evidence="1 2" key="1">
    <citation type="journal article" date="2019" name="Nat. Plants">
        <title>Genome sequencing of Musa balbisiana reveals subgenome evolution and function divergence in polyploid bananas.</title>
        <authorList>
            <person name="Yao X."/>
        </authorList>
    </citation>
    <scope>NUCLEOTIDE SEQUENCE [LARGE SCALE GENOMIC DNA]</scope>
    <source>
        <strain evidence="2">cv. DH-PKW</strain>
        <tissue evidence="1">Leaves</tissue>
    </source>
</reference>
<protein>
    <submittedName>
        <fullName evidence="1">Uncharacterized protein</fullName>
    </submittedName>
</protein>
<sequence>MAHKFIGSSLPSKTSFGVHELQKGKIVRGLHPAASCSYHRGEGPAGVSLYAHGRGGSEQHGFAVEAIDPFPDANPLADPLSWLFKLDEIAYGMKLVVQIP</sequence>
<accession>A0A4S8IM06</accession>
<dbReference type="AlphaFoldDB" id="A0A4S8IM06"/>
<evidence type="ECO:0000313" key="2">
    <source>
        <dbReference type="Proteomes" id="UP000317650"/>
    </source>
</evidence>
<organism evidence="1 2">
    <name type="scientific">Musa balbisiana</name>
    <name type="common">Banana</name>
    <dbReference type="NCBI Taxonomy" id="52838"/>
    <lineage>
        <taxon>Eukaryota</taxon>
        <taxon>Viridiplantae</taxon>
        <taxon>Streptophyta</taxon>
        <taxon>Embryophyta</taxon>
        <taxon>Tracheophyta</taxon>
        <taxon>Spermatophyta</taxon>
        <taxon>Magnoliopsida</taxon>
        <taxon>Liliopsida</taxon>
        <taxon>Zingiberales</taxon>
        <taxon>Musaceae</taxon>
        <taxon>Musa</taxon>
    </lineage>
</organism>